<dbReference type="SUPFAM" id="SSF49785">
    <property type="entry name" value="Galactose-binding domain-like"/>
    <property type="match status" value="2"/>
</dbReference>
<sequence>MFKLQWLVATLACLTFCIGDNVSYDSNAIIINRERRIIFSGSIHYPRSTEAMWPDLIQKAKDGRLDAIETYIFWDRHELQRQKYDFSGRLDFIKIFQLIQDAGLYVVMRIGPYVCAEWNYGGFPVWLHNMPGIQLRTNNQVYKNEMQTFTTKIVNMCKQANLFASQGGPIILAQIENEYGNVMTPAYGDAGKAYINWCAQMAESLNIGVPWIMCQESDAPQPIINTCNRFYCDNFTPNNRKSPKMFTENWVGWFKKWGDKDPYKTAEDVAFLWQDFFNLAASSTIITCITEAPTLEEHREGHLKQLHASIKLGEKILTNGTRSDQNFSSSVTLTKFFNPTTGERFCFLSNTDGKNDATIDLQGDGKYFVPAWSVSILDGCNKEVYNTAKGQVDFSGYLCYMTSVDTNGTSSLQNTTLQVKTKGHVLHAFVNKRYIGSQWGSNGQSFVFEKPVLLKSGTNTITLLSATVGLKNYDAFYDMVPTGIDGGPIYLIGDGNVKTDLSSNLWSYKVGLNGEMKQIYNPMFSQRTNWISLNQKSIGRRMTWYKTSFKTPAGIDPVVLDMQGMGKGQAWVNGQSIGRFWPSFIAGNDSCSATCDYREIGGNPQHVSVQTITIGTICANANEGSTLELSCQGGHVIFEIQFASYGNPEGKCGSFKQGSWDVTNSALFVEKACIGMESCSIDVSAKSFGLGDATNLSARLAVQALCAQN</sequence>
<dbReference type="InterPro" id="IPR041392">
    <property type="entry name" value="GHD"/>
</dbReference>
<dbReference type="GO" id="GO:0004565">
    <property type="term" value="F:beta-galactosidase activity"/>
    <property type="evidence" value="ECO:0007669"/>
    <property type="project" value="UniProtKB-EC"/>
</dbReference>
<dbReference type="SUPFAM" id="SSF51445">
    <property type="entry name" value="(Trans)glycosidases"/>
    <property type="match status" value="1"/>
</dbReference>
<reference evidence="11 12" key="1">
    <citation type="submission" date="2019-08" db="EMBL/GenBank/DDBJ databases">
        <title>Draft genome sequences of two oriental melons (Cucumis melo L. var makuwa).</title>
        <authorList>
            <person name="Kwon S.-Y."/>
        </authorList>
    </citation>
    <scope>NUCLEOTIDE SEQUENCE [LARGE SCALE GENOMIC DNA]</scope>
    <source>
        <strain evidence="12">cv. SW 3</strain>
        <tissue evidence="11">Leaf</tissue>
    </source>
</reference>
<comment type="caution">
    <text evidence="11">The sequence shown here is derived from an EMBL/GenBank/DDBJ whole genome shotgun (WGS) entry which is preliminary data.</text>
</comment>
<dbReference type="FunFam" id="3.20.20.80:FF:000006">
    <property type="entry name" value="Beta-galactosidase"/>
    <property type="match status" value="1"/>
</dbReference>
<evidence type="ECO:0000313" key="11">
    <source>
        <dbReference type="EMBL" id="KAA0046419.1"/>
    </source>
</evidence>
<dbReference type="Pfam" id="PF17834">
    <property type="entry name" value="GHD"/>
    <property type="match status" value="1"/>
</dbReference>
<evidence type="ECO:0000256" key="6">
    <source>
        <dbReference type="ARBA" id="ARBA00023295"/>
    </source>
</evidence>
<keyword evidence="4 9" id="KW-0732">Signal</keyword>
<protein>
    <recommendedName>
        <fullName evidence="3 7">Beta-galactosidase</fullName>
        <ecNumber evidence="3 7">3.2.1.23</ecNumber>
    </recommendedName>
</protein>
<dbReference type="PANTHER" id="PTHR23421">
    <property type="entry name" value="BETA-GALACTOSIDASE RELATED"/>
    <property type="match status" value="1"/>
</dbReference>
<accession>A0A5A7TYV0</accession>
<evidence type="ECO:0000256" key="2">
    <source>
        <dbReference type="ARBA" id="ARBA00009809"/>
    </source>
</evidence>
<gene>
    <name evidence="11" type="ORF">E6C27_scaffold149G001650</name>
</gene>
<evidence type="ECO:0000256" key="3">
    <source>
        <dbReference type="ARBA" id="ARBA00012756"/>
    </source>
</evidence>
<dbReference type="InterPro" id="IPR017853">
    <property type="entry name" value="GH"/>
</dbReference>
<comment type="catalytic activity">
    <reaction evidence="1 7">
        <text>Hydrolysis of terminal non-reducing beta-D-galactose residues in beta-D-galactosides.</text>
        <dbReference type="EC" id="3.2.1.23"/>
    </reaction>
</comment>
<dbReference type="InterPro" id="IPR031330">
    <property type="entry name" value="Gly_Hdrlase_35_cat"/>
</dbReference>
<dbReference type="PRINTS" id="PR00742">
    <property type="entry name" value="GLHYDRLASE35"/>
</dbReference>
<dbReference type="GO" id="GO:0005975">
    <property type="term" value="P:carbohydrate metabolic process"/>
    <property type="evidence" value="ECO:0007669"/>
    <property type="project" value="InterPro"/>
</dbReference>
<keyword evidence="5 7" id="KW-0378">Hydrolase</keyword>
<dbReference type="Gene3D" id="3.20.20.80">
    <property type="entry name" value="Glycosidases"/>
    <property type="match status" value="1"/>
</dbReference>
<feature type="domain" description="SUEL-type lectin" evidence="10">
    <location>
        <begin position="621"/>
        <end position="707"/>
    </location>
</feature>
<dbReference type="Pfam" id="PF01301">
    <property type="entry name" value="Glyco_hydro_35"/>
    <property type="match status" value="1"/>
</dbReference>
<feature type="chain" id="PRO_5022962652" description="Beta-galactosidase" evidence="9">
    <location>
        <begin position="20"/>
        <end position="709"/>
    </location>
</feature>
<keyword evidence="6 7" id="KW-0326">Glycosidase</keyword>
<dbReference type="Proteomes" id="UP000321393">
    <property type="component" value="Unassembled WGS sequence"/>
</dbReference>
<dbReference type="EC" id="3.2.1.23" evidence="3 7"/>
<organism evidence="11 12">
    <name type="scientific">Cucumis melo var. makuwa</name>
    <name type="common">Oriental melon</name>
    <dbReference type="NCBI Taxonomy" id="1194695"/>
    <lineage>
        <taxon>Eukaryota</taxon>
        <taxon>Viridiplantae</taxon>
        <taxon>Streptophyta</taxon>
        <taxon>Embryophyta</taxon>
        <taxon>Tracheophyta</taxon>
        <taxon>Spermatophyta</taxon>
        <taxon>Magnoliopsida</taxon>
        <taxon>eudicotyledons</taxon>
        <taxon>Gunneridae</taxon>
        <taxon>Pentapetalae</taxon>
        <taxon>rosids</taxon>
        <taxon>fabids</taxon>
        <taxon>Cucurbitales</taxon>
        <taxon>Cucurbitaceae</taxon>
        <taxon>Benincaseae</taxon>
        <taxon>Cucumis</taxon>
    </lineage>
</organism>
<evidence type="ECO:0000256" key="9">
    <source>
        <dbReference type="SAM" id="SignalP"/>
    </source>
</evidence>
<name>A0A5A7TYV0_CUCMM</name>
<dbReference type="InterPro" id="IPR019801">
    <property type="entry name" value="Glyco_hydro_35_CS"/>
</dbReference>
<feature type="signal peptide" evidence="9">
    <location>
        <begin position="1"/>
        <end position="19"/>
    </location>
</feature>
<dbReference type="InterPro" id="IPR043159">
    <property type="entry name" value="Lectin_gal-bd_sf"/>
</dbReference>
<dbReference type="InterPro" id="IPR001944">
    <property type="entry name" value="Glycoside_Hdrlase_35"/>
</dbReference>
<dbReference type="InterPro" id="IPR000922">
    <property type="entry name" value="Lectin_gal-bd_dom"/>
</dbReference>
<dbReference type="InterPro" id="IPR008979">
    <property type="entry name" value="Galactose-bd-like_sf"/>
</dbReference>
<evidence type="ECO:0000256" key="8">
    <source>
        <dbReference type="RuleBase" id="RU003679"/>
    </source>
</evidence>
<evidence type="ECO:0000313" key="12">
    <source>
        <dbReference type="Proteomes" id="UP000321393"/>
    </source>
</evidence>
<dbReference type="PROSITE" id="PS01182">
    <property type="entry name" value="GLYCOSYL_HYDROL_F35"/>
    <property type="match status" value="1"/>
</dbReference>
<evidence type="ECO:0000256" key="5">
    <source>
        <dbReference type="ARBA" id="ARBA00022801"/>
    </source>
</evidence>
<dbReference type="OrthoDB" id="1657402at2759"/>
<dbReference type="Pfam" id="PF02140">
    <property type="entry name" value="SUEL_Lectin"/>
    <property type="match status" value="1"/>
</dbReference>
<dbReference type="GO" id="GO:0030246">
    <property type="term" value="F:carbohydrate binding"/>
    <property type="evidence" value="ECO:0007669"/>
    <property type="project" value="InterPro"/>
</dbReference>
<evidence type="ECO:0000256" key="7">
    <source>
        <dbReference type="RuleBase" id="RU000675"/>
    </source>
</evidence>
<evidence type="ECO:0000259" key="10">
    <source>
        <dbReference type="PROSITE" id="PS50228"/>
    </source>
</evidence>
<dbReference type="EMBL" id="SSTE01014064">
    <property type="protein sequence ID" value="KAA0046419.1"/>
    <property type="molecule type" value="Genomic_DNA"/>
</dbReference>
<evidence type="ECO:0000256" key="4">
    <source>
        <dbReference type="ARBA" id="ARBA00022729"/>
    </source>
</evidence>
<dbReference type="AlphaFoldDB" id="A0A5A7TYV0"/>
<comment type="similarity">
    <text evidence="2 8">Belongs to the glycosyl hydrolase 35 family.</text>
</comment>
<dbReference type="InterPro" id="IPR048913">
    <property type="entry name" value="BetaGal_gal-bd"/>
</dbReference>
<dbReference type="CDD" id="cd22842">
    <property type="entry name" value="Gal_Rha_Lectin_BGal"/>
    <property type="match status" value="1"/>
</dbReference>
<dbReference type="Gene3D" id="2.60.120.260">
    <property type="entry name" value="Galactose-binding domain-like"/>
    <property type="match status" value="1"/>
</dbReference>
<proteinExistence type="inferred from homology"/>
<evidence type="ECO:0000256" key="1">
    <source>
        <dbReference type="ARBA" id="ARBA00001412"/>
    </source>
</evidence>
<dbReference type="Pfam" id="PF21467">
    <property type="entry name" value="BetaGal_gal-bd"/>
    <property type="match status" value="1"/>
</dbReference>
<dbReference type="Gene3D" id="2.60.120.740">
    <property type="match status" value="1"/>
</dbReference>
<dbReference type="PROSITE" id="PS50228">
    <property type="entry name" value="SUEL_LECTIN"/>
    <property type="match status" value="1"/>
</dbReference>